<proteinExistence type="predicted"/>
<accession>A0A7Y8BL95</accession>
<dbReference type="AlphaFoldDB" id="A0A7Y8BL95"/>
<dbReference type="RefSeq" id="WP_177144464.1">
    <property type="nucleotide sequence ID" value="NZ_JACAPU010000016.1"/>
</dbReference>
<reference evidence="1 2" key="1">
    <citation type="submission" date="2020-04" db="EMBL/GenBank/DDBJ databases">
        <title>Molecular characterization of pseudomonads from Agaricus bisporus reveal novel blotch 2 pathogens in Western Europe.</title>
        <authorList>
            <person name="Taparia T."/>
            <person name="Krijger M."/>
            <person name="Haynes E."/>
            <person name="Elpinstone J.G."/>
            <person name="Noble R."/>
            <person name="Van Der Wolf J."/>
        </authorList>
    </citation>
    <scope>NUCLEOTIDE SEQUENCE [LARGE SCALE GENOMIC DNA]</scope>
    <source>
        <strain evidence="1 2">F1001</strain>
    </source>
</reference>
<dbReference type="Proteomes" id="UP000582981">
    <property type="component" value="Unassembled WGS sequence"/>
</dbReference>
<name>A0A7Y8BL95_9PSED</name>
<sequence>MTMSENKTELHRLMLEAAETGLSINNIEPIGTGLGISPRQLVNELALAVANGFNAMSLDFDFCSTVMNGLEGVVAQLAVDGETPEPALSIYLAFDAGEFKRSGDLIDVCPAEKYTRPMIEQILLEYPDERR</sequence>
<organism evidence="1 2">
    <name type="scientific">Pseudomonas gingeri</name>
    <dbReference type="NCBI Taxonomy" id="117681"/>
    <lineage>
        <taxon>Bacteria</taxon>
        <taxon>Pseudomonadati</taxon>
        <taxon>Pseudomonadota</taxon>
        <taxon>Gammaproteobacteria</taxon>
        <taxon>Pseudomonadales</taxon>
        <taxon>Pseudomonadaceae</taxon>
        <taxon>Pseudomonas</taxon>
    </lineage>
</organism>
<dbReference type="EMBL" id="JACAPU010000016">
    <property type="protein sequence ID" value="NWB47910.1"/>
    <property type="molecule type" value="Genomic_DNA"/>
</dbReference>
<protein>
    <submittedName>
        <fullName evidence="1">Uncharacterized protein</fullName>
    </submittedName>
</protein>
<evidence type="ECO:0000313" key="2">
    <source>
        <dbReference type="Proteomes" id="UP000582981"/>
    </source>
</evidence>
<gene>
    <name evidence="1" type="ORF">HX829_15575</name>
</gene>
<comment type="caution">
    <text evidence="1">The sequence shown here is derived from an EMBL/GenBank/DDBJ whole genome shotgun (WGS) entry which is preliminary data.</text>
</comment>
<evidence type="ECO:0000313" key="1">
    <source>
        <dbReference type="EMBL" id="NWB47910.1"/>
    </source>
</evidence>